<feature type="compositionally biased region" description="Basic and acidic residues" evidence="2">
    <location>
        <begin position="271"/>
        <end position="280"/>
    </location>
</feature>
<evidence type="ECO:0000313" key="4">
    <source>
        <dbReference type="EMBL" id="KAK1649918.1"/>
    </source>
</evidence>
<reference evidence="4" key="1">
    <citation type="submission" date="2023-07" db="EMBL/GenBank/DDBJ databases">
        <title>A chromosome-level genome assembly of Lolium multiflorum.</title>
        <authorList>
            <person name="Chen Y."/>
            <person name="Copetti D."/>
            <person name="Kolliker R."/>
            <person name="Studer B."/>
        </authorList>
    </citation>
    <scope>NUCLEOTIDE SEQUENCE</scope>
    <source>
        <strain evidence="4">02402/16</strain>
        <tissue evidence="4">Leaf</tissue>
    </source>
</reference>
<dbReference type="InterPro" id="IPR007321">
    <property type="entry name" value="Transposase_28"/>
</dbReference>
<sequence length="746" mass="83663">MAAKVQESEQKKASKAQNREGEKGQWWPCEVKDSELRDLQNEGMIAPEWSFMKDSVTPKPHPDERVLTKTWVERGLSLPCSEFFLSVLTTYGLQPHNICPNSYLLLSNFVTLCEGNLGIRPDIRLWQFFFRVKKETKDKVMVNYGSMTFMLRPGRMYPPHLSHESVRWFSRRIQPLKYNKRLICEYSGVEDQLRVTRDNMPMDSLKRRIKTLVKITRGQPVPEIVKDIKTNNQCPPLNSLAEEDFRNVLRVPTNAEGSEKDPEDDDEEEEKAPKKADLRIAKRPRAKVSGSEAGASSEASAKKAKIKPPPLDSKKAGRECLKLLSTAGKGSRPLIPGATSQKVPASRVNTQKQITKYLRASPVVPPITLTPPSTSHPTPHSPPPEAQRSPDPAAQAPPKVIPGYSHKFFHKLTEAEKWELEQDLLNSMMSNAWGASSSLATASTELENLRSAYNDLETRLAEAKKKQERAEKKLVEKNSELLKKEADFVTKRKVDNDTLQQLQNEVHRLRNYLTTAEKGWDLLNTNVMEPLGYNEDRRNQFPRDDLIRLAGEDCNDLISACRKIFHNLAIKESRTCTVRDLIKRMDALPELVVDLQASSARGAAQMSLAMCLARAPGLDIDVTTAGVPPDANVDALLDACSGYDTRIAPRIRHNVFLDKVVLPADEALEAEYDKEREVEARPAGSGDEDQYTWTSSKDKSKGGATSPTEEAESDDDEDVVSSPAKEAEDEQARAKDEARSSPTKEK</sequence>
<feature type="compositionally biased region" description="Acidic residues" evidence="2">
    <location>
        <begin position="261"/>
        <end position="270"/>
    </location>
</feature>
<evidence type="ECO:0000313" key="5">
    <source>
        <dbReference type="Proteomes" id="UP001231189"/>
    </source>
</evidence>
<feature type="region of interest" description="Disordered" evidence="2">
    <location>
        <begin position="672"/>
        <end position="746"/>
    </location>
</feature>
<protein>
    <recommendedName>
        <fullName evidence="3">Transposase (putative) gypsy type domain-containing protein</fullName>
    </recommendedName>
</protein>
<comment type="caution">
    <text evidence="4">The sequence shown here is derived from an EMBL/GenBank/DDBJ whole genome shotgun (WGS) entry which is preliminary data.</text>
</comment>
<keyword evidence="5" id="KW-1185">Reference proteome</keyword>
<feature type="compositionally biased region" description="Basic and acidic residues" evidence="2">
    <location>
        <begin position="1"/>
        <end position="23"/>
    </location>
</feature>
<feature type="compositionally biased region" description="Acidic residues" evidence="2">
    <location>
        <begin position="709"/>
        <end position="719"/>
    </location>
</feature>
<dbReference type="PANTHER" id="PTHR33026">
    <property type="entry name" value="OS06G0360600 PROTEIN"/>
    <property type="match status" value="1"/>
</dbReference>
<feature type="compositionally biased region" description="Low complexity" evidence="2">
    <location>
        <begin position="287"/>
        <end position="299"/>
    </location>
</feature>
<dbReference type="PANTHER" id="PTHR33026:SF7">
    <property type="entry name" value="OS03G0100275 PROTEIN"/>
    <property type="match status" value="1"/>
</dbReference>
<organism evidence="4 5">
    <name type="scientific">Lolium multiflorum</name>
    <name type="common">Italian ryegrass</name>
    <name type="synonym">Lolium perenne subsp. multiflorum</name>
    <dbReference type="NCBI Taxonomy" id="4521"/>
    <lineage>
        <taxon>Eukaryota</taxon>
        <taxon>Viridiplantae</taxon>
        <taxon>Streptophyta</taxon>
        <taxon>Embryophyta</taxon>
        <taxon>Tracheophyta</taxon>
        <taxon>Spermatophyta</taxon>
        <taxon>Magnoliopsida</taxon>
        <taxon>Liliopsida</taxon>
        <taxon>Poales</taxon>
        <taxon>Poaceae</taxon>
        <taxon>BOP clade</taxon>
        <taxon>Pooideae</taxon>
        <taxon>Poodae</taxon>
        <taxon>Poeae</taxon>
        <taxon>Poeae Chloroplast Group 2 (Poeae type)</taxon>
        <taxon>Loliodinae</taxon>
        <taxon>Loliinae</taxon>
        <taxon>Lolium</taxon>
    </lineage>
</organism>
<dbReference type="AlphaFoldDB" id="A0AAD8SEV6"/>
<evidence type="ECO:0000256" key="2">
    <source>
        <dbReference type="SAM" id="MobiDB-lite"/>
    </source>
</evidence>
<proteinExistence type="predicted"/>
<feature type="coiled-coil region" evidence="1">
    <location>
        <begin position="439"/>
        <end position="519"/>
    </location>
</feature>
<feature type="region of interest" description="Disordered" evidence="2">
    <location>
        <begin position="363"/>
        <end position="400"/>
    </location>
</feature>
<dbReference type="EMBL" id="JAUUTY010000004">
    <property type="protein sequence ID" value="KAK1649918.1"/>
    <property type="molecule type" value="Genomic_DNA"/>
</dbReference>
<feature type="compositionally biased region" description="Basic and acidic residues" evidence="2">
    <location>
        <begin position="730"/>
        <end position="746"/>
    </location>
</feature>
<evidence type="ECO:0000256" key="1">
    <source>
        <dbReference type="SAM" id="Coils"/>
    </source>
</evidence>
<feature type="region of interest" description="Disordered" evidence="2">
    <location>
        <begin position="1"/>
        <end position="27"/>
    </location>
</feature>
<feature type="region of interest" description="Disordered" evidence="2">
    <location>
        <begin position="253"/>
        <end position="348"/>
    </location>
</feature>
<name>A0AAD8SEV6_LOLMU</name>
<dbReference type="Proteomes" id="UP001231189">
    <property type="component" value="Unassembled WGS sequence"/>
</dbReference>
<keyword evidence="1" id="KW-0175">Coiled coil</keyword>
<gene>
    <name evidence="4" type="ORF">QYE76_067723</name>
</gene>
<dbReference type="Pfam" id="PF04195">
    <property type="entry name" value="Transposase_28"/>
    <property type="match status" value="1"/>
</dbReference>
<feature type="domain" description="Transposase (putative) gypsy type" evidence="3">
    <location>
        <begin position="67"/>
        <end position="133"/>
    </location>
</feature>
<evidence type="ECO:0000259" key="3">
    <source>
        <dbReference type="Pfam" id="PF04195"/>
    </source>
</evidence>
<feature type="compositionally biased region" description="Basic and acidic residues" evidence="2">
    <location>
        <begin position="312"/>
        <end position="321"/>
    </location>
</feature>
<accession>A0AAD8SEV6</accession>
<feature type="compositionally biased region" description="Polar residues" evidence="2">
    <location>
        <begin position="338"/>
        <end position="348"/>
    </location>
</feature>